<dbReference type="KEGG" id="mng:MNEG_10115"/>
<keyword evidence="4" id="KW-1185">Reference proteome</keyword>
<feature type="compositionally biased region" description="Polar residues" evidence="1">
    <location>
        <begin position="1"/>
        <end position="11"/>
    </location>
</feature>
<accession>A0A0D2MA58</accession>
<feature type="region of interest" description="Disordered" evidence="1">
    <location>
        <begin position="1"/>
        <end position="82"/>
    </location>
</feature>
<dbReference type="SUPFAM" id="SSF56796">
    <property type="entry name" value="Dehydroquinate synthase-like"/>
    <property type="match status" value="1"/>
</dbReference>
<dbReference type="Gene3D" id="3.40.50.1970">
    <property type="match status" value="1"/>
</dbReference>
<dbReference type="Gene3D" id="3.40.605.10">
    <property type="entry name" value="Aldehyde Dehydrogenase, Chain A, domain 1"/>
    <property type="match status" value="1"/>
</dbReference>
<organism evidence="3 4">
    <name type="scientific">Monoraphidium neglectum</name>
    <dbReference type="NCBI Taxonomy" id="145388"/>
    <lineage>
        <taxon>Eukaryota</taxon>
        <taxon>Viridiplantae</taxon>
        <taxon>Chlorophyta</taxon>
        <taxon>core chlorophytes</taxon>
        <taxon>Chlorophyceae</taxon>
        <taxon>CS clade</taxon>
        <taxon>Sphaeropleales</taxon>
        <taxon>Selenastraceae</taxon>
        <taxon>Monoraphidium</taxon>
    </lineage>
</organism>
<dbReference type="InterPro" id="IPR015590">
    <property type="entry name" value="Aldehyde_DH_dom"/>
</dbReference>
<dbReference type="AlphaFoldDB" id="A0A0D2MA58"/>
<feature type="compositionally biased region" description="Low complexity" evidence="1">
    <location>
        <begin position="14"/>
        <end position="34"/>
    </location>
</feature>
<gene>
    <name evidence="3" type="ORF">MNEG_10115</name>
</gene>
<protein>
    <submittedName>
        <fullName evidence="3">Acetaldehyde dehydrogenase / alcohol dehydrogenase</fullName>
        <ecNumber evidence="3">1.1.1.1</ecNumber>
    </submittedName>
</protein>
<sequence>MLSTGRISMTAGQRRVAPAAPRPFAAARAVAPASSRRRRPLRVAAEFKEAEPTAAPAQETLPTLKDAKPAKAHAEAPPKEKVRDALAGDELASLQRLLDRSKAAQAAYSTFTQEQVDAIFKAAAMAANGARIPLAKMAVEETRMGVVEDKVIKNHFASEYIYNRYKDDKTCGIIQRDEAGGMTKIAEPVGVVAGIVPTTNPTSTTIFKALLCLKTRNSLVLCPHPRARKATIAAARIVAEAAEAAGAPAGVVQWVENPSMVMSQALMRAPEVSLILATGGPAMVRSAYSSGHPSVGVGAGNTPAVIDETANVNLAVSSILLSKTFDNGVICSTEQSVVVVDSMYDDIKAEFIRRGAYFLNAEEKNRVRAKMFVDGRLNADMVGQSAYGLGRLFGVNVDKKYKVLIGEIQDVGDEEPLSHEKLSPLLAMYRAKDFKDAVDIADKLVMFAGAGHTSVLYTNQLNRAHMEYYGSRMKTVRILVNTPASLGAIGDVYNFHLDPSLTLGCGSWGSTSVSMNVGPSQLLNIKSLTERRENMLWIQLPPKVYFKPGCLEVALRDLRGKQRAFIVTDKYLYDSGLSKKVTTILDDIQIQHRVRARAGPARTALSKACLRGVLEGVDCSAS</sequence>
<proteinExistence type="predicted"/>
<dbReference type="EC" id="1.1.1.1" evidence="3"/>
<dbReference type="InterPro" id="IPR016163">
    <property type="entry name" value="Ald_DH_C"/>
</dbReference>
<feature type="compositionally biased region" description="Low complexity" evidence="1">
    <location>
        <begin position="52"/>
        <end position="64"/>
    </location>
</feature>
<evidence type="ECO:0000256" key="1">
    <source>
        <dbReference type="SAM" id="MobiDB-lite"/>
    </source>
</evidence>
<dbReference type="Pfam" id="PF00171">
    <property type="entry name" value="Aldedh"/>
    <property type="match status" value="1"/>
</dbReference>
<dbReference type="STRING" id="145388.A0A0D2MA58"/>
<dbReference type="PANTHER" id="PTHR11699">
    <property type="entry name" value="ALDEHYDE DEHYDROGENASE-RELATED"/>
    <property type="match status" value="1"/>
</dbReference>
<dbReference type="CDD" id="cd07122">
    <property type="entry name" value="ALDH_F20_ACDH"/>
    <property type="match status" value="1"/>
</dbReference>
<name>A0A0D2MA58_9CHLO</name>
<dbReference type="GO" id="GO:0016620">
    <property type="term" value="F:oxidoreductase activity, acting on the aldehyde or oxo group of donors, NAD or NADP as acceptor"/>
    <property type="evidence" value="ECO:0007669"/>
    <property type="project" value="InterPro"/>
</dbReference>
<dbReference type="SUPFAM" id="SSF53720">
    <property type="entry name" value="ALDH-like"/>
    <property type="match status" value="1"/>
</dbReference>
<dbReference type="RefSeq" id="XP_013896866.1">
    <property type="nucleotide sequence ID" value="XM_014041412.1"/>
</dbReference>
<feature type="compositionally biased region" description="Basic and acidic residues" evidence="1">
    <location>
        <begin position="65"/>
        <end position="82"/>
    </location>
</feature>
<keyword evidence="3" id="KW-0560">Oxidoreductase</keyword>
<dbReference type="GeneID" id="25727245"/>
<evidence type="ECO:0000313" key="4">
    <source>
        <dbReference type="Proteomes" id="UP000054498"/>
    </source>
</evidence>
<dbReference type="InterPro" id="IPR016162">
    <property type="entry name" value="Ald_DH_N"/>
</dbReference>
<reference evidence="3 4" key="1">
    <citation type="journal article" date="2013" name="BMC Genomics">
        <title>Reconstruction of the lipid metabolism for the microalga Monoraphidium neglectum from its genome sequence reveals characteristics suitable for biofuel production.</title>
        <authorList>
            <person name="Bogen C."/>
            <person name="Al-Dilaimi A."/>
            <person name="Albersmeier A."/>
            <person name="Wichmann J."/>
            <person name="Grundmann M."/>
            <person name="Rupp O."/>
            <person name="Lauersen K.J."/>
            <person name="Blifernez-Klassen O."/>
            <person name="Kalinowski J."/>
            <person name="Goesmann A."/>
            <person name="Mussgnug J.H."/>
            <person name="Kruse O."/>
        </authorList>
    </citation>
    <scope>NUCLEOTIDE SEQUENCE [LARGE SCALE GENOMIC DNA]</scope>
    <source>
        <strain evidence="3 4">SAG 48.87</strain>
    </source>
</reference>
<dbReference type="OrthoDB" id="339764at2759"/>
<dbReference type="GO" id="GO:0004022">
    <property type="term" value="F:alcohol dehydrogenase (NAD+) activity"/>
    <property type="evidence" value="ECO:0007669"/>
    <property type="project" value="UniProtKB-EC"/>
</dbReference>
<evidence type="ECO:0000313" key="3">
    <source>
        <dbReference type="EMBL" id="KIY97846.1"/>
    </source>
</evidence>
<evidence type="ECO:0000259" key="2">
    <source>
        <dbReference type="Pfam" id="PF00171"/>
    </source>
</evidence>
<dbReference type="EMBL" id="KK102404">
    <property type="protein sequence ID" value="KIY97846.1"/>
    <property type="molecule type" value="Genomic_DNA"/>
</dbReference>
<dbReference type="Proteomes" id="UP000054498">
    <property type="component" value="Unassembled WGS sequence"/>
</dbReference>
<feature type="domain" description="Aldehyde dehydrogenase" evidence="2">
    <location>
        <begin position="82"/>
        <end position="353"/>
    </location>
</feature>
<dbReference type="InterPro" id="IPR016161">
    <property type="entry name" value="Ald_DH/histidinol_DH"/>
</dbReference>
<dbReference type="Gene3D" id="3.40.309.10">
    <property type="entry name" value="Aldehyde Dehydrogenase, Chain A, domain 2"/>
    <property type="match status" value="1"/>
</dbReference>